<gene>
    <name evidence="1" type="ORF">GDO78_012401</name>
</gene>
<dbReference type="AlphaFoldDB" id="A0A8J6EYY9"/>
<reference evidence="1" key="1">
    <citation type="thesis" date="2020" institute="ProQuest LLC" country="789 East Eisenhower Parkway, Ann Arbor, MI, USA">
        <title>Comparative Genomics and Chromosome Evolution.</title>
        <authorList>
            <person name="Mudd A.B."/>
        </authorList>
    </citation>
    <scope>NUCLEOTIDE SEQUENCE</scope>
    <source>
        <strain evidence="1">HN-11 Male</strain>
        <tissue evidence="1">Kidney and liver</tissue>
    </source>
</reference>
<comment type="caution">
    <text evidence="1">The sequence shown here is derived from an EMBL/GenBank/DDBJ whole genome shotgun (WGS) entry which is preliminary data.</text>
</comment>
<protein>
    <submittedName>
        <fullName evidence="1">Uncharacterized protein</fullName>
    </submittedName>
</protein>
<evidence type="ECO:0000313" key="1">
    <source>
        <dbReference type="EMBL" id="KAG9478718.1"/>
    </source>
</evidence>
<sequence length="126" mass="14894">MVLEQCGSIYMHCTIYIELFRMLHMDFLLFKKSQALILHKGGLIWPKCSQRLFVAHGQRRRPDLSNVQHCRAQSSHRIQSTHFKMPPITKDTTVYSMCHHITKIAKIHIHQLVRKPYKLELEHPIP</sequence>
<dbReference type="EMBL" id="WNTK01000008">
    <property type="protein sequence ID" value="KAG9478718.1"/>
    <property type="molecule type" value="Genomic_DNA"/>
</dbReference>
<dbReference type="Proteomes" id="UP000770717">
    <property type="component" value="Unassembled WGS sequence"/>
</dbReference>
<organism evidence="1 2">
    <name type="scientific">Eleutherodactylus coqui</name>
    <name type="common">Puerto Rican coqui</name>
    <dbReference type="NCBI Taxonomy" id="57060"/>
    <lineage>
        <taxon>Eukaryota</taxon>
        <taxon>Metazoa</taxon>
        <taxon>Chordata</taxon>
        <taxon>Craniata</taxon>
        <taxon>Vertebrata</taxon>
        <taxon>Euteleostomi</taxon>
        <taxon>Amphibia</taxon>
        <taxon>Batrachia</taxon>
        <taxon>Anura</taxon>
        <taxon>Neobatrachia</taxon>
        <taxon>Hyloidea</taxon>
        <taxon>Eleutherodactylidae</taxon>
        <taxon>Eleutherodactylinae</taxon>
        <taxon>Eleutherodactylus</taxon>
        <taxon>Eleutherodactylus</taxon>
    </lineage>
</organism>
<keyword evidence="2" id="KW-1185">Reference proteome</keyword>
<name>A0A8J6EYY9_ELECQ</name>
<accession>A0A8J6EYY9</accession>
<evidence type="ECO:0000313" key="2">
    <source>
        <dbReference type="Proteomes" id="UP000770717"/>
    </source>
</evidence>
<proteinExistence type="predicted"/>